<comment type="similarity">
    <text evidence="6">Belongs to the histone H2A family.</text>
</comment>
<dbReference type="PRINTS" id="PR00620">
    <property type="entry name" value="HISTONEH2A"/>
</dbReference>
<comment type="subunit">
    <text evidence="6">The nucleosome is a histone octamer containing two molecules each of H2A, H2B, H3 and H4 assembled in one H3-H4 heterotetramer and two H2A-H2B heterodimers. The octamer wraps approximately 147 bp of DNA.</text>
</comment>
<evidence type="ECO:0000256" key="1">
    <source>
        <dbReference type="ARBA" id="ARBA00004286"/>
    </source>
</evidence>
<dbReference type="EMBL" id="JAHDVG010000488">
    <property type="protein sequence ID" value="KAH1165882.1"/>
    <property type="molecule type" value="Genomic_DNA"/>
</dbReference>
<evidence type="ECO:0000256" key="2">
    <source>
        <dbReference type="ARBA" id="ARBA00022454"/>
    </source>
</evidence>
<dbReference type="GO" id="GO:0030527">
    <property type="term" value="F:structural constituent of chromatin"/>
    <property type="evidence" value="ECO:0007669"/>
    <property type="project" value="InterPro"/>
</dbReference>
<evidence type="ECO:0000256" key="6">
    <source>
        <dbReference type="RuleBase" id="RU003767"/>
    </source>
</evidence>
<dbReference type="InterPro" id="IPR009072">
    <property type="entry name" value="Histone-fold"/>
</dbReference>
<dbReference type="SUPFAM" id="SSF47113">
    <property type="entry name" value="Histone-fold"/>
    <property type="match status" value="1"/>
</dbReference>
<evidence type="ECO:0000256" key="3">
    <source>
        <dbReference type="ARBA" id="ARBA00022843"/>
    </source>
</evidence>
<name>A0A9D4ALY1_9SAUR</name>
<feature type="domain" description="Histone H2A C-terminal" evidence="7">
    <location>
        <begin position="80"/>
        <end position="106"/>
    </location>
</feature>
<gene>
    <name evidence="8" type="ORF">KIL84_023441</name>
</gene>
<comment type="subcellular location">
    <subcellularLocation>
        <location evidence="1">Chromosome</location>
    </subcellularLocation>
    <subcellularLocation>
        <location evidence="6">Nucleus</location>
    </subcellularLocation>
</comment>
<dbReference type="GO" id="GO:0000786">
    <property type="term" value="C:nucleosome"/>
    <property type="evidence" value="ECO:0007669"/>
    <property type="project" value="UniProtKB-KW"/>
</dbReference>
<evidence type="ECO:0000256" key="4">
    <source>
        <dbReference type="ARBA" id="ARBA00023125"/>
    </source>
</evidence>
<dbReference type="InterPro" id="IPR032454">
    <property type="entry name" value="Histone_H2A_C"/>
</dbReference>
<sequence>MAIKTGGCFGAGIWLINKISLSGVWNHAERVGASAPVYLAMEMEHLTAEILELAGNTARDNKKTHIIPCAQRREAEQAAGGVTVAQGGVLPNIQAVLLPKKTESHKAKGK</sequence>
<comment type="caution">
    <text evidence="8">The sequence shown here is derived from an EMBL/GenBank/DDBJ whole genome shotgun (WGS) entry which is preliminary data.</text>
</comment>
<evidence type="ECO:0000259" key="7">
    <source>
        <dbReference type="Pfam" id="PF16211"/>
    </source>
</evidence>
<dbReference type="Gene3D" id="1.10.20.10">
    <property type="entry name" value="Histone, subunit A"/>
    <property type="match status" value="1"/>
</dbReference>
<dbReference type="InterPro" id="IPR002119">
    <property type="entry name" value="Histone_H2A"/>
</dbReference>
<protein>
    <recommendedName>
        <fullName evidence="6">Histone H2A</fullName>
    </recommendedName>
</protein>
<dbReference type="Proteomes" id="UP000827986">
    <property type="component" value="Unassembled WGS sequence"/>
</dbReference>
<accession>A0A9D4ALY1</accession>
<keyword evidence="5 6" id="KW-0544">Nucleosome core</keyword>
<dbReference type="GO" id="GO:0003677">
    <property type="term" value="F:DNA binding"/>
    <property type="evidence" value="ECO:0007669"/>
    <property type="project" value="UniProtKB-KW"/>
</dbReference>
<proteinExistence type="inferred from homology"/>
<keyword evidence="4 6" id="KW-0238">DNA-binding</keyword>
<reference evidence="8" key="1">
    <citation type="submission" date="2021-09" db="EMBL/GenBank/DDBJ databases">
        <title>The genome of Mauremys mutica provides insights into the evolution of semi-aquatic lifestyle.</title>
        <authorList>
            <person name="Gong S."/>
            <person name="Gao Y."/>
        </authorList>
    </citation>
    <scope>NUCLEOTIDE SEQUENCE</scope>
    <source>
        <strain evidence="8">MM-2020</strain>
        <tissue evidence="8">Muscle</tissue>
    </source>
</reference>
<dbReference type="PANTHER" id="PTHR23430">
    <property type="entry name" value="HISTONE H2A"/>
    <property type="match status" value="1"/>
</dbReference>
<dbReference type="SMART" id="SM00414">
    <property type="entry name" value="H2A"/>
    <property type="match status" value="1"/>
</dbReference>
<evidence type="ECO:0000313" key="8">
    <source>
        <dbReference type="EMBL" id="KAH1165882.1"/>
    </source>
</evidence>
<keyword evidence="2 6" id="KW-0158">Chromosome</keyword>
<keyword evidence="3" id="KW-0832">Ubl conjugation</keyword>
<dbReference type="AlphaFoldDB" id="A0A9D4ALY1"/>
<dbReference type="GO" id="GO:0046982">
    <property type="term" value="F:protein heterodimerization activity"/>
    <property type="evidence" value="ECO:0007669"/>
    <property type="project" value="InterPro"/>
</dbReference>
<keyword evidence="9" id="KW-1185">Reference proteome</keyword>
<dbReference type="Pfam" id="PF16211">
    <property type="entry name" value="Histone_H2A_C"/>
    <property type="match status" value="1"/>
</dbReference>
<keyword evidence="6" id="KW-0539">Nucleus</keyword>
<organism evidence="8 9">
    <name type="scientific">Mauremys mutica</name>
    <name type="common">yellowpond turtle</name>
    <dbReference type="NCBI Taxonomy" id="74926"/>
    <lineage>
        <taxon>Eukaryota</taxon>
        <taxon>Metazoa</taxon>
        <taxon>Chordata</taxon>
        <taxon>Craniata</taxon>
        <taxon>Vertebrata</taxon>
        <taxon>Euteleostomi</taxon>
        <taxon>Archelosauria</taxon>
        <taxon>Testudinata</taxon>
        <taxon>Testudines</taxon>
        <taxon>Cryptodira</taxon>
        <taxon>Durocryptodira</taxon>
        <taxon>Testudinoidea</taxon>
        <taxon>Geoemydidae</taxon>
        <taxon>Geoemydinae</taxon>
        <taxon>Mauremys</taxon>
    </lineage>
</organism>
<evidence type="ECO:0000256" key="5">
    <source>
        <dbReference type="ARBA" id="ARBA00023269"/>
    </source>
</evidence>
<dbReference type="GO" id="GO:0005634">
    <property type="term" value="C:nucleus"/>
    <property type="evidence" value="ECO:0007669"/>
    <property type="project" value="UniProtKB-SubCell"/>
</dbReference>
<evidence type="ECO:0000313" key="9">
    <source>
        <dbReference type="Proteomes" id="UP000827986"/>
    </source>
</evidence>